<keyword evidence="5" id="KW-0472">Membrane</keyword>
<proteinExistence type="inferred from homology"/>
<evidence type="ECO:0000256" key="4">
    <source>
        <dbReference type="ARBA" id="ARBA00023002"/>
    </source>
</evidence>
<dbReference type="Gene3D" id="3.50.50.60">
    <property type="entry name" value="FAD/NAD(P)-binding domain"/>
    <property type="match status" value="2"/>
</dbReference>
<reference evidence="6" key="1">
    <citation type="journal article" date="2020" name="Stud. Mycol.">
        <title>101 Dothideomycetes genomes: a test case for predicting lifestyles and emergence of pathogens.</title>
        <authorList>
            <person name="Haridas S."/>
            <person name="Albert R."/>
            <person name="Binder M."/>
            <person name="Bloem J."/>
            <person name="Labutti K."/>
            <person name="Salamov A."/>
            <person name="Andreopoulos B."/>
            <person name="Baker S."/>
            <person name="Barry K."/>
            <person name="Bills G."/>
            <person name="Bluhm B."/>
            <person name="Cannon C."/>
            <person name="Castanera R."/>
            <person name="Culley D."/>
            <person name="Daum C."/>
            <person name="Ezra D."/>
            <person name="Gonzalez J."/>
            <person name="Henrissat B."/>
            <person name="Kuo A."/>
            <person name="Liang C."/>
            <person name="Lipzen A."/>
            <person name="Lutzoni F."/>
            <person name="Magnuson J."/>
            <person name="Mondo S."/>
            <person name="Nolan M."/>
            <person name="Ohm R."/>
            <person name="Pangilinan J."/>
            <person name="Park H.-J."/>
            <person name="Ramirez L."/>
            <person name="Alfaro M."/>
            <person name="Sun H."/>
            <person name="Tritt A."/>
            <person name="Yoshinaga Y."/>
            <person name="Zwiers L.-H."/>
            <person name="Turgeon B."/>
            <person name="Goodwin S."/>
            <person name="Spatafora J."/>
            <person name="Crous P."/>
            <person name="Grigoriev I."/>
        </authorList>
    </citation>
    <scope>NUCLEOTIDE SEQUENCE</scope>
    <source>
        <strain evidence="6">CBS 122681</strain>
    </source>
</reference>
<dbReference type="SUPFAM" id="SSF51905">
    <property type="entry name" value="FAD/NAD(P)-binding domain"/>
    <property type="match status" value="3"/>
</dbReference>
<keyword evidence="5" id="KW-0812">Transmembrane</keyword>
<name>A0A6A6TH35_9PLEO</name>
<dbReference type="PANTHER" id="PTHR42877">
    <property type="entry name" value="L-ORNITHINE N(5)-MONOOXYGENASE-RELATED"/>
    <property type="match status" value="1"/>
</dbReference>
<keyword evidence="7" id="KW-1185">Reference proteome</keyword>
<feature type="transmembrane region" description="Helical" evidence="5">
    <location>
        <begin position="20"/>
        <end position="39"/>
    </location>
</feature>
<protein>
    <submittedName>
        <fullName evidence="6">FAD/NAD(P)-binding domain-containing protein</fullName>
    </submittedName>
</protein>
<dbReference type="PANTHER" id="PTHR42877:SF4">
    <property type="entry name" value="FAD_NAD(P)-BINDING DOMAIN-CONTAINING PROTEIN-RELATED"/>
    <property type="match status" value="1"/>
</dbReference>
<dbReference type="EMBL" id="MU004310">
    <property type="protein sequence ID" value="KAF2659042.1"/>
    <property type="molecule type" value="Genomic_DNA"/>
</dbReference>
<dbReference type="InterPro" id="IPR020946">
    <property type="entry name" value="Flavin_mOase-like"/>
</dbReference>
<gene>
    <name evidence="6" type="ORF">K491DRAFT_713052</name>
</gene>
<dbReference type="GO" id="GO:0050661">
    <property type="term" value="F:NADP binding"/>
    <property type="evidence" value="ECO:0007669"/>
    <property type="project" value="InterPro"/>
</dbReference>
<dbReference type="Proteomes" id="UP000799324">
    <property type="component" value="Unassembled WGS sequence"/>
</dbReference>
<dbReference type="OrthoDB" id="74360at2759"/>
<dbReference type="GO" id="GO:0004499">
    <property type="term" value="F:N,N-dimethylaniline monooxygenase activity"/>
    <property type="evidence" value="ECO:0007669"/>
    <property type="project" value="InterPro"/>
</dbReference>
<dbReference type="AlphaFoldDB" id="A0A6A6TH35"/>
<evidence type="ECO:0000256" key="1">
    <source>
        <dbReference type="ARBA" id="ARBA00010139"/>
    </source>
</evidence>
<dbReference type="InterPro" id="IPR051209">
    <property type="entry name" value="FAD-bind_Monooxygenase_sf"/>
</dbReference>
<evidence type="ECO:0000256" key="2">
    <source>
        <dbReference type="ARBA" id="ARBA00022630"/>
    </source>
</evidence>
<evidence type="ECO:0000256" key="5">
    <source>
        <dbReference type="SAM" id="Phobius"/>
    </source>
</evidence>
<dbReference type="InterPro" id="IPR036188">
    <property type="entry name" value="FAD/NAD-bd_sf"/>
</dbReference>
<comment type="similarity">
    <text evidence="1">Belongs to the FAD-binding monooxygenase family.</text>
</comment>
<keyword evidence="2" id="KW-0285">Flavoprotein</keyword>
<evidence type="ECO:0000313" key="7">
    <source>
        <dbReference type="Proteomes" id="UP000799324"/>
    </source>
</evidence>
<dbReference type="Pfam" id="PF00743">
    <property type="entry name" value="FMO-like"/>
    <property type="match status" value="1"/>
</dbReference>
<sequence>MSSTHSPYQVSDQWLGQPRRVRVIVVGAGIAGIAAVKLFREMFAGKPADLVVYEKNHDVTGTWLENRYPGCACDVPAHGYTYTWEGNPRWSKPYVGAEEIYEYYKGRALAYGVFDHLRLQHRVTSATWEKTRGLWTLTIENLVDGTQILDECDVLINAGGFLNNWKWPAIDGIENFKGHKVHSAKWDDDYSFEGKTVGVIGSGSSAIQIVPIIQKKAKSLVSFNRSPTWISPEFAAEFAPEGRQAVFSEEQKRKWANNPLEFLDYRRKLGSSANRFYSLHFKNSAIQRELLEKFKSTMAQRLGREDLASLLIPSFAVGCRRMTPGHGYLEALAADNVVVRGDSISHITNDGIQMVDGTHLSFDVIICATGFDTSYRPSFSLIGTNDRDLRDYWQDEPRSYLSIAVDGYPNYFMATGPNFPLANGDLLACLEQSLKYAFMVTQKLQTQNVKSMSPTPEAVDEFQEHKDTLMKELVWTSHCRYKNGKIDGKVWGPYCGSALHFMELLSQPRWEDYSIEYTGSNRFRYLGKGHTEREMTGGDLAWYLKESNAEANILSKI</sequence>
<keyword evidence="4" id="KW-0560">Oxidoreductase</keyword>
<evidence type="ECO:0000256" key="3">
    <source>
        <dbReference type="ARBA" id="ARBA00022827"/>
    </source>
</evidence>
<keyword evidence="5" id="KW-1133">Transmembrane helix</keyword>
<dbReference type="GO" id="GO:0050660">
    <property type="term" value="F:flavin adenine dinucleotide binding"/>
    <property type="evidence" value="ECO:0007669"/>
    <property type="project" value="InterPro"/>
</dbReference>
<keyword evidence="3" id="KW-0274">FAD</keyword>
<accession>A0A6A6TH35</accession>
<evidence type="ECO:0000313" key="6">
    <source>
        <dbReference type="EMBL" id="KAF2659042.1"/>
    </source>
</evidence>
<dbReference type="Pfam" id="PF13450">
    <property type="entry name" value="NAD_binding_8"/>
    <property type="match status" value="1"/>
</dbReference>
<organism evidence="6 7">
    <name type="scientific">Lophiostoma macrostomum CBS 122681</name>
    <dbReference type="NCBI Taxonomy" id="1314788"/>
    <lineage>
        <taxon>Eukaryota</taxon>
        <taxon>Fungi</taxon>
        <taxon>Dikarya</taxon>
        <taxon>Ascomycota</taxon>
        <taxon>Pezizomycotina</taxon>
        <taxon>Dothideomycetes</taxon>
        <taxon>Pleosporomycetidae</taxon>
        <taxon>Pleosporales</taxon>
        <taxon>Lophiostomataceae</taxon>
        <taxon>Lophiostoma</taxon>
    </lineage>
</organism>